<sequence length="137" mass="14531">MSPLASSVPRWPDFSDIRPVTSGESSTIITSSPDDKIVLRDCPYRRRSSSDPDRGSSLLTSSFSLNSIVGRRWFCLTAGSATDSLTSSLTNTVPRVFGAEGSSTGLAIDTSSDCTIVLRGSRTSTSSIRVCSTTSPE</sequence>
<reference evidence="1" key="1">
    <citation type="submission" date="2021-05" db="EMBL/GenBank/DDBJ databases">
        <authorList>
            <person name="Alioto T."/>
            <person name="Alioto T."/>
            <person name="Gomez Garrido J."/>
        </authorList>
    </citation>
    <scope>NUCLEOTIDE SEQUENCE</scope>
</reference>
<dbReference type="EMBL" id="HBUE01037332">
    <property type="protein sequence ID" value="CAG6459348.1"/>
    <property type="molecule type" value="Transcribed_RNA"/>
</dbReference>
<name>A0A8D8AL63_CULPI</name>
<dbReference type="EMBL" id="HBUE01037328">
    <property type="protein sequence ID" value="CAG6459342.1"/>
    <property type="molecule type" value="Transcribed_RNA"/>
</dbReference>
<evidence type="ECO:0000313" key="1">
    <source>
        <dbReference type="EMBL" id="CAG6459339.1"/>
    </source>
</evidence>
<dbReference type="EMBL" id="HBUE01037327">
    <property type="protein sequence ID" value="CAG6459339.1"/>
    <property type="molecule type" value="Transcribed_RNA"/>
</dbReference>
<dbReference type="EMBL" id="HBUE01037333">
    <property type="protein sequence ID" value="CAG6459351.1"/>
    <property type="molecule type" value="Transcribed_RNA"/>
</dbReference>
<organism evidence="1">
    <name type="scientific">Culex pipiens</name>
    <name type="common">House mosquito</name>
    <dbReference type="NCBI Taxonomy" id="7175"/>
    <lineage>
        <taxon>Eukaryota</taxon>
        <taxon>Metazoa</taxon>
        <taxon>Ecdysozoa</taxon>
        <taxon>Arthropoda</taxon>
        <taxon>Hexapoda</taxon>
        <taxon>Insecta</taxon>
        <taxon>Pterygota</taxon>
        <taxon>Neoptera</taxon>
        <taxon>Endopterygota</taxon>
        <taxon>Diptera</taxon>
        <taxon>Nematocera</taxon>
        <taxon>Culicoidea</taxon>
        <taxon>Culicidae</taxon>
        <taxon>Culicinae</taxon>
        <taxon>Culicini</taxon>
        <taxon>Culex</taxon>
        <taxon>Culex</taxon>
    </lineage>
</organism>
<protein>
    <submittedName>
        <fullName evidence="1">(northern house mosquito) hypothetical protein</fullName>
    </submittedName>
</protein>
<dbReference type="AlphaFoldDB" id="A0A8D8AL63"/>
<proteinExistence type="predicted"/>
<accession>A0A8D8AL63</accession>